<reference evidence="6 7" key="1">
    <citation type="journal article" date="2020" name="Int. J. Syst. Evol. Microbiol.">
        <title>Reclassification of Streptomyces castelarensis and Streptomyces sporoclivatus as later heterotypic synonyms of Streptomyces antimycoticus.</title>
        <authorList>
            <person name="Komaki H."/>
            <person name="Tamura T."/>
        </authorList>
    </citation>
    <scope>NUCLEOTIDE SEQUENCE [LARGE SCALE GENOMIC DNA]</scope>
    <source>
        <strain evidence="6 7">NBRC 12839</strain>
    </source>
</reference>
<accession>A0A4D4KL68</accession>
<dbReference type="Pfam" id="PF00293">
    <property type="entry name" value="NUDIX"/>
    <property type="match status" value="1"/>
</dbReference>
<dbReference type="PRINTS" id="PR00502">
    <property type="entry name" value="NUDIXFAMILY"/>
</dbReference>
<protein>
    <recommendedName>
        <fullName evidence="5">Nudix hydrolase domain-containing protein</fullName>
    </recommendedName>
</protein>
<dbReference type="CDD" id="cd02883">
    <property type="entry name" value="NUDIX_Hydrolase"/>
    <property type="match status" value="1"/>
</dbReference>
<name>A0A4D4KL68_9ACTN</name>
<sequence>MSHPGVPPLAVDDHGNALVSFGHGPEGSPPSDAPLPAALVAIWRADRVLMVFDRFRQSWELPGGRIEAGESPRQAAARELLEETGQEPDGPLRFVGYAGFVLAPDRRAEYAALFAGHAITVCGFQTNEEIAAIRWWNLQEALPGRVQPLDVHLARLTRELGNGLSHHLPEG</sequence>
<comment type="similarity">
    <text evidence="2 4">Belongs to the Nudix hydrolase family.</text>
</comment>
<evidence type="ECO:0000256" key="1">
    <source>
        <dbReference type="ARBA" id="ARBA00001946"/>
    </source>
</evidence>
<keyword evidence="3 4" id="KW-0378">Hydrolase</keyword>
<dbReference type="InterPro" id="IPR020084">
    <property type="entry name" value="NUDIX_hydrolase_CS"/>
</dbReference>
<gene>
    <name evidence="6" type="ORF">SANT12839_097960</name>
</gene>
<dbReference type="PROSITE" id="PS51462">
    <property type="entry name" value="NUDIX"/>
    <property type="match status" value="1"/>
</dbReference>
<dbReference type="PROSITE" id="PS00893">
    <property type="entry name" value="NUDIX_BOX"/>
    <property type="match status" value="1"/>
</dbReference>
<evidence type="ECO:0000313" key="7">
    <source>
        <dbReference type="Proteomes" id="UP000299290"/>
    </source>
</evidence>
<dbReference type="GO" id="GO:0016787">
    <property type="term" value="F:hydrolase activity"/>
    <property type="evidence" value="ECO:0007669"/>
    <property type="project" value="UniProtKB-KW"/>
</dbReference>
<evidence type="ECO:0000259" key="5">
    <source>
        <dbReference type="PROSITE" id="PS51462"/>
    </source>
</evidence>
<evidence type="ECO:0000256" key="3">
    <source>
        <dbReference type="ARBA" id="ARBA00022801"/>
    </source>
</evidence>
<dbReference type="InterPro" id="IPR000086">
    <property type="entry name" value="NUDIX_hydrolase_dom"/>
</dbReference>
<comment type="caution">
    <text evidence="6">The sequence shown here is derived from an EMBL/GenBank/DDBJ whole genome shotgun (WGS) entry which is preliminary data.</text>
</comment>
<dbReference type="AlphaFoldDB" id="A0A4D4KL68"/>
<evidence type="ECO:0000313" key="6">
    <source>
        <dbReference type="EMBL" id="GDY48914.1"/>
    </source>
</evidence>
<proteinExistence type="inferred from homology"/>
<feature type="domain" description="Nudix hydrolase" evidence="5">
    <location>
        <begin position="33"/>
        <end position="159"/>
    </location>
</feature>
<keyword evidence="7" id="KW-1185">Reference proteome</keyword>
<dbReference type="EMBL" id="BJHV01000001">
    <property type="protein sequence ID" value="GDY48914.1"/>
    <property type="molecule type" value="Genomic_DNA"/>
</dbReference>
<dbReference type="SUPFAM" id="SSF55811">
    <property type="entry name" value="Nudix"/>
    <property type="match status" value="1"/>
</dbReference>
<dbReference type="PANTHER" id="PTHR43046">
    <property type="entry name" value="GDP-MANNOSE MANNOSYL HYDROLASE"/>
    <property type="match status" value="1"/>
</dbReference>
<evidence type="ECO:0000256" key="2">
    <source>
        <dbReference type="ARBA" id="ARBA00005582"/>
    </source>
</evidence>
<dbReference type="InterPro" id="IPR015797">
    <property type="entry name" value="NUDIX_hydrolase-like_dom_sf"/>
</dbReference>
<dbReference type="Proteomes" id="UP000299290">
    <property type="component" value="Unassembled WGS sequence"/>
</dbReference>
<dbReference type="InterPro" id="IPR020476">
    <property type="entry name" value="Nudix_hydrolase"/>
</dbReference>
<dbReference type="Gene3D" id="3.90.79.10">
    <property type="entry name" value="Nucleoside Triphosphate Pyrophosphohydrolase"/>
    <property type="match status" value="1"/>
</dbReference>
<evidence type="ECO:0000256" key="4">
    <source>
        <dbReference type="RuleBase" id="RU003476"/>
    </source>
</evidence>
<comment type="cofactor">
    <cofactor evidence="1">
        <name>Mg(2+)</name>
        <dbReference type="ChEBI" id="CHEBI:18420"/>
    </cofactor>
</comment>
<dbReference type="PANTHER" id="PTHR43046:SF14">
    <property type="entry name" value="MUTT_NUDIX FAMILY PROTEIN"/>
    <property type="match status" value="1"/>
</dbReference>
<dbReference type="RefSeq" id="WP_228053893.1">
    <property type="nucleotide sequence ID" value="NZ_BJHV01000001.1"/>
</dbReference>
<organism evidence="6 7">
    <name type="scientific">Streptomyces antimycoticus</name>
    <dbReference type="NCBI Taxonomy" id="68175"/>
    <lineage>
        <taxon>Bacteria</taxon>
        <taxon>Bacillati</taxon>
        <taxon>Actinomycetota</taxon>
        <taxon>Actinomycetes</taxon>
        <taxon>Kitasatosporales</taxon>
        <taxon>Streptomycetaceae</taxon>
        <taxon>Streptomyces</taxon>
        <taxon>Streptomyces violaceusniger group</taxon>
    </lineage>
</organism>